<sequence length="200" mass="21317">MTDEHGDDGMSGGRAPRLLGRALGRLLGRLPGRRRDASADDVLRLRRELRGARLDLAERDRAAERARAELARARDAAARGAERRAQADLERLAAAIGTPLVQFMTQAHLHRTGAARVGVEDVLDVGTRLVRGLREIGVDAVGEPGAVEPFDPSRHDPLSDDPLSDAAGTGRAGRPVVVRVPGLACRGRVVRKAGVEEEGG</sequence>
<feature type="coiled-coil region" evidence="1">
    <location>
        <begin position="54"/>
        <end position="83"/>
    </location>
</feature>
<gene>
    <name evidence="3" type="ORF">FXF69_18475</name>
</gene>
<proteinExistence type="predicted"/>
<reference evidence="3 4" key="1">
    <citation type="submission" date="2019-08" db="EMBL/GenBank/DDBJ databases">
        <title>Actinomadura sp. nov. CYP1-5 isolated from mountain soil.</title>
        <authorList>
            <person name="Songsumanus A."/>
            <person name="Kuncharoen N."/>
            <person name="Kudo T."/>
            <person name="Yuki M."/>
            <person name="Igarashi Y."/>
            <person name="Tanasupawat S."/>
        </authorList>
    </citation>
    <scope>NUCLEOTIDE SEQUENCE [LARGE SCALE GENOMIC DNA]</scope>
    <source>
        <strain evidence="3 4">JCM 14158</strain>
    </source>
</reference>
<dbReference type="EMBL" id="VSFG01000003">
    <property type="protein sequence ID" value="TYB45425.1"/>
    <property type="molecule type" value="Genomic_DNA"/>
</dbReference>
<comment type="caution">
    <text evidence="3">The sequence shown here is derived from an EMBL/GenBank/DDBJ whole genome shotgun (WGS) entry which is preliminary data.</text>
</comment>
<feature type="region of interest" description="Disordered" evidence="2">
    <location>
        <begin position="143"/>
        <end position="173"/>
    </location>
</feature>
<accession>A0A5D0NLZ7</accession>
<evidence type="ECO:0000256" key="1">
    <source>
        <dbReference type="SAM" id="Coils"/>
    </source>
</evidence>
<evidence type="ECO:0000313" key="3">
    <source>
        <dbReference type="EMBL" id="TYB45425.1"/>
    </source>
</evidence>
<dbReference type="RefSeq" id="WP_067898215.1">
    <property type="nucleotide sequence ID" value="NZ_VSFG01000003.1"/>
</dbReference>
<protein>
    <recommendedName>
        <fullName evidence="5">Nucleotide exchange factor GrpE</fullName>
    </recommendedName>
</protein>
<evidence type="ECO:0000256" key="2">
    <source>
        <dbReference type="SAM" id="MobiDB-lite"/>
    </source>
</evidence>
<dbReference type="Proteomes" id="UP000323380">
    <property type="component" value="Unassembled WGS sequence"/>
</dbReference>
<evidence type="ECO:0008006" key="5">
    <source>
        <dbReference type="Google" id="ProtNLM"/>
    </source>
</evidence>
<keyword evidence="1" id="KW-0175">Coiled coil</keyword>
<dbReference type="STRING" id="1220554.GCA_001552135_05768"/>
<dbReference type="AlphaFoldDB" id="A0A5D0NLZ7"/>
<evidence type="ECO:0000313" key="4">
    <source>
        <dbReference type="Proteomes" id="UP000323380"/>
    </source>
</evidence>
<keyword evidence="4" id="KW-1185">Reference proteome</keyword>
<name>A0A5D0NLZ7_9ACTN</name>
<organism evidence="3 4">
    <name type="scientific">Actinomadura chibensis</name>
    <dbReference type="NCBI Taxonomy" id="392828"/>
    <lineage>
        <taxon>Bacteria</taxon>
        <taxon>Bacillati</taxon>
        <taxon>Actinomycetota</taxon>
        <taxon>Actinomycetes</taxon>
        <taxon>Streptosporangiales</taxon>
        <taxon>Thermomonosporaceae</taxon>
        <taxon>Actinomadura</taxon>
    </lineage>
</organism>